<dbReference type="Proteomes" id="UP000001491">
    <property type="component" value="Chromosome"/>
</dbReference>
<feature type="transmembrane region" description="Helical" evidence="1">
    <location>
        <begin position="37"/>
        <end position="60"/>
    </location>
</feature>
<organism evidence="2 3">
    <name type="scientific">Mesomycoplasma conjunctivae (strain ATCC 25834 / NCTC 10147 / HRC/581)</name>
    <name type="common">Mycoplasma conjunctivae</name>
    <dbReference type="NCBI Taxonomy" id="572263"/>
    <lineage>
        <taxon>Bacteria</taxon>
        <taxon>Bacillati</taxon>
        <taxon>Mycoplasmatota</taxon>
        <taxon>Mycoplasmoidales</taxon>
        <taxon>Metamycoplasmataceae</taxon>
        <taxon>Mesomycoplasma</taxon>
    </lineage>
</organism>
<accession>C5J633</accession>
<proteinExistence type="predicted"/>
<evidence type="ECO:0000313" key="2">
    <source>
        <dbReference type="EMBL" id="CAT04925.1"/>
    </source>
</evidence>
<keyword evidence="1" id="KW-1133">Transmembrane helix</keyword>
<evidence type="ECO:0000313" key="3">
    <source>
        <dbReference type="Proteomes" id="UP000001491"/>
    </source>
</evidence>
<keyword evidence="3" id="KW-1185">Reference proteome</keyword>
<dbReference type="eggNOG" id="ENOG5030N2Y">
    <property type="taxonomic scope" value="Bacteria"/>
</dbReference>
<dbReference type="KEGG" id="mco:MCJ_002340"/>
<dbReference type="AlphaFoldDB" id="C5J633"/>
<dbReference type="HOGENOM" id="CLU_198275_0_0_14"/>
<reference evidence="3" key="1">
    <citation type="journal article" date="2009" name="BMC Bioinformatics">
        <title>The Mycoplasma conjunctivae genome sequencing, annotation and analysis.</title>
        <authorList>
            <person name="Calderon-Copete S.P."/>
            <person name="Wigger G."/>
            <person name="Wunderlin C."/>
            <person name="Schmidheini T."/>
            <person name="Frey J."/>
            <person name="Quail M.A."/>
            <person name="Falquet L."/>
        </authorList>
    </citation>
    <scope>NUCLEOTIDE SEQUENCE [LARGE SCALE GENOMIC DNA]</scope>
    <source>
        <strain evidence="3">ATCC 25834 / NCTC 10147 / HRC/581</strain>
    </source>
</reference>
<keyword evidence="1" id="KW-0472">Membrane</keyword>
<protein>
    <submittedName>
        <fullName evidence="2">Uncharacterized protein</fullName>
    </submittedName>
</protein>
<sequence>MKRSKKKEQTKYLTESEIVYGNVVSSEIKEQKRGKKFALFLLLFAIITILVIIGLFFAFFKSGSNVNEFVPIASKIK</sequence>
<keyword evidence="1" id="KW-0812">Transmembrane</keyword>
<evidence type="ECO:0000256" key="1">
    <source>
        <dbReference type="SAM" id="Phobius"/>
    </source>
</evidence>
<dbReference type="EMBL" id="FM864216">
    <property type="protein sequence ID" value="CAT04925.1"/>
    <property type="molecule type" value="Genomic_DNA"/>
</dbReference>
<name>C5J633_MESCH</name>
<gene>
    <name evidence="2" type="ordered locus">MCJ_002340</name>
</gene>